<name>A0A2S9YHB9_9BACT</name>
<organism evidence="1 2">
    <name type="scientific">Enhygromyxa salina</name>
    <dbReference type="NCBI Taxonomy" id="215803"/>
    <lineage>
        <taxon>Bacteria</taxon>
        <taxon>Pseudomonadati</taxon>
        <taxon>Myxococcota</taxon>
        <taxon>Polyangia</taxon>
        <taxon>Nannocystales</taxon>
        <taxon>Nannocystaceae</taxon>
        <taxon>Enhygromyxa</taxon>
    </lineage>
</organism>
<keyword evidence="2" id="KW-1185">Reference proteome</keyword>
<evidence type="ECO:0008006" key="3">
    <source>
        <dbReference type="Google" id="ProtNLM"/>
    </source>
</evidence>
<gene>
    <name evidence="1" type="ORF">ENSA5_07340</name>
</gene>
<dbReference type="EMBL" id="PVNK01000037">
    <property type="protein sequence ID" value="PRQ04503.1"/>
    <property type="molecule type" value="Genomic_DNA"/>
</dbReference>
<comment type="caution">
    <text evidence="1">The sequence shown here is derived from an EMBL/GenBank/DDBJ whole genome shotgun (WGS) entry which is preliminary data.</text>
</comment>
<proteinExistence type="predicted"/>
<evidence type="ECO:0000313" key="1">
    <source>
        <dbReference type="EMBL" id="PRQ04503.1"/>
    </source>
</evidence>
<dbReference type="Proteomes" id="UP000237968">
    <property type="component" value="Unassembled WGS sequence"/>
</dbReference>
<evidence type="ECO:0000313" key="2">
    <source>
        <dbReference type="Proteomes" id="UP000237968"/>
    </source>
</evidence>
<reference evidence="1 2" key="1">
    <citation type="submission" date="2018-03" db="EMBL/GenBank/DDBJ databases">
        <title>Draft Genome Sequences of the Obligatory Marine Myxobacteria Enhygromyxa salina SWB005.</title>
        <authorList>
            <person name="Poehlein A."/>
            <person name="Moghaddam J.A."/>
            <person name="Harms H."/>
            <person name="Alanjari M."/>
            <person name="Koenig G.M."/>
            <person name="Daniel R."/>
            <person name="Schaeberle T.F."/>
        </authorList>
    </citation>
    <scope>NUCLEOTIDE SEQUENCE [LARGE SCALE GENOMIC DNA]</scope>
    <source>
        <strain evidence="1 2">SWB005</strain>
    </source>
</reference>
<dbReference type="AlphaFoldDB" id="A0A2S9YHB9"/>
<sequence>MGRTRLRGRPAWALGVAYLLGLGGVSGCGDDDIVEIPEELRGEPWCMLIVGTWGHYDDGSSEMILNEATGSAAAGCLCASRDDILAGTRHDELNGVALDICQDIAATKNFAWDECQEDHDSGYWLVAYVHAEGDDAHFKPAGLQCYGE</sequence>
<accession>A0A2S9YHB9</accession>
<protein>
    <recommendedName>
        <fullName evidence="3">Lipoprotein</fullName>
    </recommendedName>
</protein>
<dbReference type="PROSITE" id="PS51257">
    <property type="entry name" value="PROKAR_LIPOPROTEIN"/>
    <property type="match status" value="1"/>
</dbReference>